<evidence type="ECO:0000313" key="1">
    <source>
        <dbReference type="EMBL" id="KAK8377994.1"/>
    </source>
</evidence>
<keyword evidence="2" id="KW-1185">Reference proteome</keyword>
<comment type="caution">
    <text evidence="1">The sequence shown here is derived from an EMBL/GenBank/DDBJ whole genome shotgun (WGS) entry which is preliminary data.</text>
</comment>
<name>A0AAW0SSV3_SCYPA</name>
<gene>
    <name evidence="1" type="ORF">O3P69_018724</name>
</gene>
<accession>A0AAW0SSV3</accession>
<dbReference type="AlphaFoldDB" id="A0AAW0SSV3"/>
<dbReference type="Proteomes" id="UP001487740">
    <property type="component" value="Unassembled WGS sequence"/>
</dbReference>
<proteinExistence type="predicted"/>
<evidence type="ECO:0000313" key="2">
    <source>
        <dbReference type="Proteomes" id="UP001487740"/>
    </source>
</evidence>
<dbReference type="EMBL" id="JARAKH010000046">
    <property type="protein sequence ID" value="KAK8377994.1"/>
    <property type="molecule type" value="Genomic_DNA"/>
</dbReference>
<protein>
    <submittedName>
        <fullName evidence="1">Uncharacterized protein</fullName>
    </submittedName>
</protein>
<sequence length="99" mass="11101">MNVGGVEGNRVRKPQHQNLAKSVSKWYVQEVWVQQCAVWTPIVLQGGLLSTLGSGNLNADNQEPRIISYLTSTNGKALDFFLYQLDAPLHLMKIQYLSL</sequence>
<organism evidence="1 2">
    <name type="scientific">Scylla paramamosain</name>
    <name type="common">Mud crab</name>
    <dbReference type="NCBI Taxonomy" id="85552"/>
    <lineage>
        <taxon>Eukaryota</taxon>
        <taxon>Metazoa</taxon>
        <taxon>Ecdysozoa</taxon>
        <taxon>Arthropoda</taxon>
        <taxon>Crustacea</taxon>
        <taxon>Multicrustacea</taxon>
        <taxon>Malacostraca</taxon>
        <taxon>Eumalacostraca</taxon>
        <taxon>Eucarida</taxon>
        <taxon>Decapoda</taxon>
        <taxon>Pleocyemata</taxon>
        <taxon>Brachyura</taxon>
        <taxon>Eubrachyura</taxon>
        <taxon>Portunoidea</taxon>
        <taxon>Portunidae</taxon>
        <taxon>Portuninae</taxon>
        <taxon>Scylla</taxon>
    </lineage>
</organism>
<reference evidence="1 2" key="1">
    <citation type="submission" date="2023-03" db="EMBL/GenBank/DDBJ databases">
        <title>High-quality genome of Scylla paramamosain provides insights in environmental adaptation.</title>
        <authorList>
            <person name="Zhang L."/>
        </authorList>
    </citation>
    <scope>NUCLEOTIDE SEQUENCE [LARGE SCALE GENOMIC DNA]</scope>
    <source>
        <strain evidence="1">LZ_2023a</strain>
        <tissue evidence="1">Muscle</tissue>
    </source>
</reference>